<dbReference type="Proteomes" id="UP000256269">
    <property type="component" value="Unassembled WGS sequence"/>
</dbReference>
<dbReference type="PROSITE" id="PS50995">
    <property type="entry name" value="HTH_MARR_2"/>
    <property type="match status" value="1"/>
</dbReference>
<dbReference type="InterPro" id="IPR039422">
    <property type="entry name" value="MarR/SlyA-like"/>
</dbReference>
<evidence type="ECO:0000259" key="1">
    <source>
        <dbReference type="PROSITE" id="PS50995"/>
    </source>
</evidence>
<dbReference type="InterPro" id="IPR036388">
    <property type="entry name" value="WH-like_DNA-bd_sf"/>
</dbReference>
<evidence type="ECO:0000313" key="3">
    <source>
        <dbReference type="Proteomes" id="UP000256269"/>
    </source>
</evidence>
<keyword evidence="2" id="KW-0238">DNA-binding</keyword>
<feature type="domain" description="HTH marR-type" evidence="1">
    <location>
        <begin position="1"/>
        <end position="142"/>
    </location>
</feature>
<dbReference type="GO" id="GO:0003677">
    <property type="term" value="F:DNA binding"/>
    <property type="evidence" value="ECO:0007669"/>
    <property type="project" value="UniProtKB-KW"/>
</dbReference>
<dbReference type="PRINTS" id="PR00598">
    <property type="entry name" value="HTHMARR"/>
</dbReference>
<reference evidence="2 3" key="1">
    <citation type="submission" date="2018-08" db="EMBL/GenBank/DDBJ databases">
        <title>Genomic Encyclopedia of Archaeal and Bacterial Type Strains, Phase II (KMG-II): from individual species to whole genera.</title>
        <authorList>
            <person name="Goeker M."/>
        </authorList>
    </citation>
    <scope>NUCLEOTIDE SEQUENCE [LARGE SCALE GENOMIC DNA]</scope>
    <source>
        <strain evidence="2 3">DSM 45791</strain>
    </source>
</reference>
<keyword evidence="3" id="KW-1185">Reference proteome</keyword>
<dbReference type="PANTHER" id="PTHR33164">
    <property type="entry name" value="TRANSCRIPTIONAL REGULATOR, MARR FAMILY"/>
    <property type="match status" value="1"/>
</dbReference>
<comment type="caution">
    <text evidence="2">The sequence shown here is derived from an EMBL/GenBank/DDBJ whole genome shotgun (WGS) entry which is preliminary data.</text>
</comment>
<dbReference type="RefSeq" id="WP_116173238.1">
    <property type="nucleotide sequence ID" value="NZ_CP144375.1"/>
</dbReference>
<name>A0A3E0I5X3_9PSEU</name>
<sequence>MAVVKNVALTETAAFGLGTVGALVAQRFADLIAPLDLKPKHVGLLTLLSSSGAASQLDMARAMGVAPSLVVRIADHLERLAAIDRVRDPDDRRRQTLTLTKRGRELLATCTEITEYLEEEILDGMSASERRALRSALRHVAENLGPATD</sequence>
<dbReference type="EMBL" id="QUNO01000002">
    <property type="protein sequence ID" value="REH54133.1"/>
    <property type="molecule type" value="Genomic_DNA"/>
</dbReference>
<protein>
    <submittedName>
        <fullName evidence="2">DNA-binding MarR family transcriptional regulator</fullName>
    </submittedName>
</protein>
<accession>A0A3E0I5X3</accession>
<dbReference type="OrthoDB" id="4462574at2"/>
<gene>
    <name evidence="2" type="ORF">BCF44_102365</name>
</gene>
<dbReference type="GO" id="GO:0003700">
    <property type="term" value="F:DNA-binding transcription factor activity"/>
    <property type="evidence" value="ECO:0007669"/>
    <property type="project" value="InterPro"/>
</dbReference>
<dbReference type="PANTHER" id="PTHR33164:SF43">
    <property type="entry name" value="HTH-TYPE TRANSCRIPTIONAL REPRESSOR YETL"/>
    <property type="match status" value="1"/>
</dbReference>
<dbReference type="AlphaFoldDB" id="A0A3E0I5X3"/>
<dbReference type="SUPFAM" id="SSF46785">
    <property type="entry name" value="Winged helix' DNA-binding domain"/>
    <property type="match status" value="1"/>
</dbReference>
<proteinExistence type="predicted"/>
<dbReference type="InterPro" id="IPR000835">
    <property type="entry name" value="HTH_MarR-typ"/>
</dbReference>
<dbReference type="SMART" id="SM00347">
    <property type="entry name" value="HTH_MARR"/>
    <property type="match status" value="1"/>
</dbReference>
<dbReference type="InterPro" id="IPR036390">
    <property type="entry name" value="WH_DNA-bd_sf"/>
</dbReference>
<organism evidence="2 3">
    <name type="scientific">Kutzneria buriramensis</name>
    <dbReference type="NCBI Taxonomy" id="1045776"/>
    <lineage>
        <taxon>Bacteria</taxon>
        <taxon>Bacillati</taxon>
        <taxon>Actinomycetota</taxon>
        <taxon>Actinomycetes</taxon>
        <taxon>Pseudonocardiales</taxon>
        <taxon>Pseudonocardiaceae</taxon>
        <taxon>Kutzneria</taxon>
    </lineage>
</organism>
<dbReference type="GO" id="GO:0006950">
    <property type="term" value="P:response to stress"/>
    <property type="evidence" value="ECO:0007669"/>
    <property type="project" value="TreeGrafter"/>
</dbReference>
<dbReference type="Pfam" id="PF01047">
    <property type="entry name" value="MarR"/>
    <property type="match status" value="1"/>
</dbReference>
<dbReference type="Gene3D" id="1.10.10.10">
    <property type="entry name" value="Winged helix-like DNA-binding domain superfamily/Winged helix DNA-binding domain"/>
    <property type="match status" value="1"/>
</dbReference>
<evidence type="ECO:0000313" key="2">
    <source>
        <dbReference type="EMBL" id="REH54133.1"/>
    </source>
</evidence>